<dbReference type="EMBL" id="GBRH01242416">
    <property type="protein sequence ID" value="JAD55479.1"/>
    <property type="molecule type" value="Transcribed_RNA"/>
</dbReference>
<reference evidence="1" key="1">
    <citation type="submission" date="2014-09" db="EMBL/GenBank/DDBJ databases">
        <authorList>
            <person name="Magalhaes I.L.F."/>
            <person name="Oliveira U."/>
            <person name="Santos F.R."/>
            <person name="Vidigal T.H.D.A."/>
            <person name="Brescovit A.D."/>
            <person name="Santos A.J."/>
        </authorList>
    </citation>
    <scope>NUCLEOTIDE SEQUENCE</scope>
    <source>
        <tissue evidence="1">Shoot tissue taken approximately 20 cm above the soil surface</tissue>
    </source>
</reference>
<name>A0A0A9AUQ2_ARUDO</name>
<protein>
    <submittedName>
        <fullName evidence="1">Uncharacterized protein</fullName>
    </submittedName>
</protein>
<accession>A0A0A9AUQ2</accession>
<organism evidence="1">
    <name type="scientific">Arundo donax</name>
    <name type="common">Giant reed</name>
    <name type="synonym">Donax arundinaceus</name>
    <dbReference type="NCBI Taxonomy" id="35708"/>
    <lineage>
        <taxon>Eukaryota</taxon>
        <taxon>Viridiplantae</taxon>
        <taxon>Streptophyta</taxon>
        <taxon>Embryophyta</taxon>
        <taxon>Tracheophyta</taxon>
        <taxon>Spermatophyta</taxon>
        <taxon>Magnoliopsida</taxon>
        <taxon>Liliopsida</taxon>
        <taxon>Poales</taxon>
        <taxon>Poaceae</taxon>
        <taxon>PACMAD clade</taxon>
        <taxon>Arundinoideae</taxon>
        <taxon>Arundineae</taxon>
        <taxon>Arundo</taxon>
    </lineage>
</organism>
<dbReference type="AlphaFoldDB" id="A0A0A9AUQ2"/>
<sequence length="26" mass="3126">MSTLAYKNHGITVSNPFWDCENFQWH</sequence>
<proteinExistence type="predicted"/>
<reference evidence="1" key="2">
    <citation type="journal article" date="2015" name="Data Brief">
        <title>Shoot transcriptome of the giant reed, Arundo donax.</title>
        <authorList>
            <person name="Barrero R.A."/>
            <person name="Guerrero F.D."/>
            <person name="Moolhuijzen P."/>
            <person name="Goolsby J.A."/>
            <person name="Tidwell J."/>
            <person name="Bellgard S.E."/>
            <person name="Bellgard M.I."/>
        </authorList>
    </citation>
    <scope>NUCLEOTIDE SEQUENCE</scope>
    <source>
        <tissue evidence="1">Shoot tissue taken approximately 20 cm above the soil surface</tissue>
    </source>
</reference>
<evidence type="ECO:0000313" key="1">
    <source>
        <dbReference type="EMBL" id="JAD55479.1"/>
    </source>
</evidence>